<reference evidence="7" key="2">
    <citation type="submission" date="2021-03" db="UniProtKB">
        <authorList>
            <consortium name="Ensembl"/>
        </authorList>
    </citation>
    <scope>IDENTIFICATION</scope>
</reference>
<keyword evidence="5" id="KW-0391">Immunity</keyword>
<protein>
    <recommendedName>
        <fullName evidence="6">Ig-like domain-containing protein</fullName>
    </recommendedName>
</protein>
<proteinExistence type="predicted"/>
<evidence type="ECO:0000256" key="1">
    <source>
        <dbReference type="ARBA" id="ARBA00022729"/>
    </source>
</evidence>
<dbReference type="SUPFAM" id="SSF48726">
    <property type="entry name" value="Immunoglobulin"/>
    <property type="match status" value="1"/>
</dbReference>
<dbReference type="GeneTree" id="ENSGT01030000234557"/>
<name>A0A803J5Z7_XENTR</name>
<keyword evidence="4" id="KW-0393">Immunoglobulin domain</keyword>
<dbReference type="InterPro" id="IPR013783">
    <property type="entry name" value="Ig-like_fold"/>
</dbReference>
<dbReference type="SMART" id="SM00409">
    <property type="entry name" value="IG"/>
    <property type="match status" value="1"/>
</dbReference>
<dbReference type="InterPro" id="IPR003599">
    <property type="entry name" value="Ig_sub"/>
</dbReference>
<dbReference type="Pfam" id="PF07686">
    <property type="entry name" value="V-set"/>
    <property type="match status" value="1"/>
</dbReference>
<feature type="domain" description="Ig-like" evidence="6">
    <location>
        <begin position="15"/>
        <end position="132"/>
    </location>
</feature>
<organism evidence="7">
    <name type="scientific">Xenopus tropicalis</name>
    <name type="common">Western clawed frog</name>
    <name type="synonym">Silurana tropicalis</name>
    <dbReference type="NCBI Taxonomy" id="8364"/>
    <lineage>
        <taxon>Eukaryota</taxon>
        <taxon>Metazoa</taxon>
        <taxon>Chordata</taxon>
        <taxon>Craniata</taxon>
        <taxon>Vertebrata</taxon>
        <taxon>Euteleostomi</taxon>
        <taxon>Amphibia</taxon>
        <taxon>Batrachia</taxon>
        <taxon>Anura</taxon>
        <taxon>Pipoidea</taxon>
        <taxon>Pipidae</taxon>
        <taxon>Xenopodinae</taxon>
        <taxon>Xenopus</taxon>
        <taxon>Silurana</taxon>
    </lineage>
</organism>
<dbReference type="Ensembl" id="ENSXETT00000106401">
    <property type="protein sequence ID" value="ENSXETP00000103240"/>
    <property type="gene ID" value="ENSXETG00000039575"/>
</dbReference>
<evidence type="ECO:0000256" key="4">
    <source>
        <dbReference type="ARBA" id="ARBA00023319"/>
    </source>
</evidence>
<dbReference type="GO" id="GO:0042101">
    <property type="term" value="C:T cell receptor complex"/>
    <property type="evidence" value="ECO:0007669"/>
    <property type="project" value="UniProtKB-KW"/>
</dbReference>
<dbReference type="GO" id="GO:0002250">
    <property type="term" value="P:adaptive immune response"/>
    <property type="evidence" value="ECO:0007669"/>
    <property type="project" value="UniProtKB-KW"/>
</dbReference>
<dbReference type="InParanoid" id="A0A803J5Z7"/>
<dbReference type="InterPro" id="IPR036179">
    <property type="entry name" value="Ig-like_dom_sf"/>
</dbReference>
<reference evidence="7" key="1">
    <citation type="journal article" date="2010" name="Science">
        <title>The genome of the Western clawed frog Xenopus tropicalis.</title>
        <authorList>
            <person name="Hellsten U."/>
            <person name="Harland R.M."/>
            <person name="Gilchrist M.J."/>
            <person name="Hendrix D."/>
            <person name="Jurka J."/>
            <person name="Kapitonov V."/>
            <person name="Ovcharenko I."/>
            <person name="Putnam N.H."/>
            <person name="Shu S."/>
            <person name="Taher L."/>
            <person name="Blitz I.L."/>
            <person name="Blumberg B."/>
            <person name="Dichmann D.S."/>
            <person name="Dubchak I."/>
            <person name="Amaya E."/>
            <person name="Detter J.C."/>
            <person name="Fletcher R."/>
            <person name="Gerhard D.S."/>
            <person name="Goodstein D."/>
            <person name="Graves T."/>
            <person name="Grigoriev I.V."/>
            <person name="Grimwood J."/>
            <person name="Kawashima T."/>
            <person name="Lindquist E."/>
            <person name="Lucas S.M."/>
            <person name="Mead P.E."/>
            <person name="Mitros T."/>
            <person name="Ogino H."/>
            <person name="Ohta Y."/>
            <person name="Poliakov A.V."/>
            <person name="Pollet N."/>
            <person name="Robert J."/>
            <person name="Salamov A."/>
            <person name="Sater A.K."/>
            <person name="Schmutz J."/>
            <person name="Terry A."/>
            <person name="Vize P.D."/>
            <person name="Warren W.C."/>
            <person name="Wells D."/>
            <person name="Wills A."/>
            <person name="Wilson R.K."/>
            <person name="Zimmerman L.B."/>
            <person name="Zorn A.M."/>
            <person name="Grainger R."/>
            <person name="Grammer T."/>
            <person name="Khokha M.K."/>
            <person name="Richardson P.M."/>
            <person name="Rokhsar D.S."/>
        </authorList>
    </citation>
    <scope>NUCLEOTIDE SEQUENCE [LARGE SCALE GENOMIC DNA]</scope>
    <source>
        <strain evidence="7">Nigerian</strain>
    </source>
</reference>
<dbReference type="InterPro" id="IPR013106">
    <property type="entry name" value="Ig_V-set"/>
</dbReference>
<dbReference type="PROSITE" id="PS50835">
    <property type="entry name" value="IG_LIKE"/>
    <property type="match status" value="1"/>
</dbReference>
<dbReference type="SMART" id="SM00406">
    <property type="entry name" value="IGv"/>
    <property type="match status" value="1"/>
</dbReference>
<keyword evidence="5" id="KW-1279">T cell receptor</keyword>
<dbReference type="Gene3D" id="2.60.40.10">
    <property type="entry name" value="Immunoglobulins"/>
    <property type="match status" value="1"/>
</dbReference>
<sequence>MLPLFAISKQQALTPLSTGLLVADKVEQDPIISTKTGENVILNCTYETAYSNPYLHWYIQRPGERPHFILHRHQFKEEDEPGGKYSAKLHKESKSIDLRISGVSESDSGLYYCALSPTVSLSAASSVQEALALPIVLLTDCIYDLICLCLCSTLVMWIININKVCLTYINTVSHKTMGALIYKYMNLQWVWLHVHYYV</sequence>
<dbReference type="FunCoup" id="A0A803J5Z7">
    <property type="interactions" value="284"/>
</dbReference>
<dbReference type="PANTHER" id="PTHR19367:SF18">
    <property type="entry name" value="T CELL RECEPTOR ALPHA VARIABLE 16"/>
    <property type="match status" value="1"/>
</dbReference>
<keyword evidence="1" id="KW-0732">Signal</keyword>
<evidence type="ECO:0000313" key="7">
    <source>
        <dbReference type="Ensembl" id="ENSXETP00000103240"/>
    </source>
</evidence>
<keyword evidence="2" id="KW-1064">Adaptive immunity</keyword>
<dbReference type="InterPro" id="IPR051287">
    <property type="entry name" value="TCR_variable_region"/>
</dbReference>
<dbReference type="PANTHER" id="PTHR19367">
    <property type="entry name" value="T-CELL RECEPTOR ALPHA CHAIN V REGION"/>
    <property type="match status" value="1"/>
</dbReference>
<dbReference type="Bgee" id="ENSXETG00000039575">
    <property type="expression patterns" value="Expressed in liver"/>
</dbReference>
<accession>A0A803J5Z7</accession>
<dbReference type="AlphaFoldDB" id="A0A803J5Z7"/>
<dbReference type="InterPro" id="IPR007110">
    <property type="entry name" value="Ig-like_dom"/>
</dbReference>
<keyword evidence="3" id="KW-0675">Receptor</keyword>
<evidence type="ECO:0000256" key="5">
    <source>
        <dbReference type="ARBA" id="ARBA00043266"/>
    </source>
</evidence>
<evidence type="ECO:0000256" key="3">
    <source>
        <dbReference type="ARBA" id="ARBA00023170"/>
    </source>
</evidence>
<evidence type="ECO:0000259" key="6">
    <source>
        <dbReference type="PROSITE" id="PS50835"/>
    </source>
</evidence>
<evidence type="ECO:0000256" key="2">
    <source>
        <dbReference type="ARBA" id="ARBA00023130"/>
    </source>
</evidence>